<dbReference type="PROSITE" id="PS00080">
    <property type="entry name" value="MULTICOPPER_OXIDASE2"/>
    <property type="match status" value="1"/>
</dbReference>
<accession>B8M168</accession>
<dbReference type="VEuPathDB" id="FungiDB:TSTA_082430"/>
<dbReference type="Proteomes" id="UP000001745">
    <property type="component" value="Unassembled WGS sequence"/>
</dbReference>
<evidence type="ECO:0000313" key="2">
    <source>
        <dbReference type="EMBL" id="EED21010.1"/>
    </source>
</evidence>
<dbReference type="OrthoDB" id="2121828at2759"/>
<dbReference type="InterPro" id="IPR002355">
    <property type="entry name" value="Cu_oxidase_Cu_BS"/>
</dbReference>
<dbReference type="InterPro" id="IPR008972">
    <property type="entry name" value="Cupredoxin"/>
</dbReference>
<name>B8M168_TALSN</name>
<dbReference type="GO" id="GO:0005507">
    <property type="term" value="F:copper ion binding"/>
    <property type="evidence" value="ECO:0007669"/>
    <property type="project" value="InterPro"/>
</dbReference>
<dbReference type="GeneID" id="8107701"/>
<dbReference type="AlphaFoldDB" id="B8M168"/>
<protein>
    <recommendedName>
        <fullName evidence="4">Plastocyanin-like domain-containing protein</fullName>
    </recommendedName>
</protein>
<evidence type="ECO:0000256" key="1">
    <source>
        <dbReference type="ARBA" id="ARBA00022723"/>
    </source>
</evidence>
<dbReference type="InParanoid" id="B8M168"/>
<dbReference type="Gene3D" id="2.60.40.420">
    <property type="entry name" value="Cupredoxins - blue copper proteins"/>
    <property type="match status" value="1"/>
</dbReference>
<evidence type="ECO:0008006" key="4">
    <source>
        <dbReference type="Google" id="ProtNLM"/>
    </source>
</evidence>
<evidence type="ECO:0000313" key="3">
    <source>
        <dbReference type="Proteomes" id="UP000001745"/>
    </source>
</evidence>
<organism evidence="2 3">
    <name type="scientific">Talaromyces stipitatus (strain ATCC 10500 / CBS 375.48 / QM 6759 / NRRL 1006)</name>
    <name type="common">Penicillium stipitatum</name>
    <dbReference type="NCBI Taxonomy" id="441959"/>
    <lineage>
        <taxon>Eukaryota</taxon>
        <taxon>Fungi</taxon>
        <taxon>Dikarya</taxon>
        <taxon>Ascomycota</taxon>
        <taxon>Pezizomycotina</taxon>
        <taxon>Eurotiomycetes</taxon>
        <taxon>Eurotiomycetidae</taxon>
        <taxon>Eurotiales</taxon>
        <taxon>Trichocomaceae</taxon>
        <taxon>Talaromyces</taxon>
        <taxon>Talaromyces sect. Talaromyces</taxon>
    </lineage>
</organism>
<dbReference type="HOGENOM" id="CLU_2074705_0_0_1"/>
<gene>
    <name evidence="2" type="ORF">TSTA_082430</name>
</gene>
<dbReference type="EMBL" id="EQ962653">
    <property type="protein sequence ID" value="EED21010.1"/>
    <property type="molecule type" value="Genomic_DNA"/>
</dbReference>
<reference evidence="3" key="1">
    <citation type="journal article" date="2015" name="Genome Announc.">
        <title>Genome sequence of the AIDS-associated pathogen Penicillium marneffei (ATCC18224) and its near taxonomic relative Talaromyces stipitatus (ATCC10500).</title>
        <authorList>
            <person name="Nierman W.C."/>
            <person name="Fedorova-Abrams N.D."/>
            <person name="Andrianopoulos A."/>
        </authorList>
    </citation>
    <scope>NUCLEOTIDE SEQUENCE [LARGE SCALE GENOMIC DNA]</scope>
    <source>
        <strain evidence="3">ATCC 10500 / CBS 375.48 / QM 6759 / NRRL 1006</strain>
    </source>
</reference>
<sequence length="118" mass="13094">MGSGPGVYNATSNEEKLKVYRPIARDTSILFKYNDPERGGGHNYTNQGWGHGGRNVWMLHCHILQHMILGMQAVWIMGNAAEITHGISPDLVAGYLSYGGDAYGNATYDPFVTHFYED</sequence>
<proteinExistence type="predicted"/>
<dbReference type="SUPFAM" id="SSF49503">
    <property type="entry name" value="Cupredoxins"/>
    <property type="match status" value="1"/>
</dbReference>
<dbReference type="PhylomeDB" id="B8M168"/>
<dbReference type="eggNOG" id="KOG1263">
    <property type="taxonomic scope" value="Eukaryota"/>
</dbReference>
<dbReference type="STRING" id="441959.B8M168"/>
<keyword evidence="1" id="KW-0479">Metal-binding</keyword>
<keyword evidence="3" id="KW-1185">Reference proteome</keyword>
<dbReference type="RefSeq" id="XP_002477973.1">
    <property type="nucleotide sequence ID" value="XM_002477928.1"/>
</dbReference>